<sequence length="277" mass="30610">MNQTLNQNDIPSNLSLVWKGFIKRCEQGELPAMELKVDGFRFDADKLAAYNAFCGFAADALPLSYLFVATQPIQLMLLTDKAVPVQPLGMIHLGVSFELHTHVEADGAYDVVVKVGEQERTEKGLEFELVGEFWRDGQCCASYISRCLLRVPAEGGRRRRRAGGRAPRVEHEWQVIENLALAPQVARGYARISGDYNPIHLHRITAKPFGFDAPIAHGMYMVAKMLSAVSEPLRSASFDFKRPVLMPGNGTVERDGEALRLASSAGKPLVEARIQSA</sequence>
<protein>
    <submittedName>
        <fullName evidence="2">MaoC domain protein dehydratase</fullName>
    </submittedName>
</protein>
<organism evidence="2 3">
    <name type="scientific">Ferrimonas balearica (strain DSM 9799 / CCM 4581 / KCTC 23876 / PAT)</name>
    <dbReference type="NCBI Taxonomy" id="550540"/>
    <lineage>
        <taxon>Bacteria</taxon>
        <taxon>Pseudomonadati</taxon>
        <taxon>Pseudomonadota</taxon>
        <taxon>Gammaproteobacteria</taxon>
        <taxon>Alteromonadales</taxon>
        <taxon>Ferrimonadaceae</taxon>
        <taxon>Ferrimonas</taxon>
    </lineage>
</organism>
<dbReference type="SUPFAM" id="SSF54637">
    <property type="entry name" value="Thioesterase/thiol ester dehydrase-isomerase"/>
    <property type="match status" value="1"/>
</dbReference>
<gene>
    <name evidence="2" type="ordered locus">Fbal_2197</name>
</gene>
<dbReference type="Pfam" id="PF01575">
    <property type="entry name" value="MaoC_dehydratas"/>
    <property type="match status" value="1"/>
</dbReference>
<dbReference type="KEGG" id="fbl:Fbal_2197"/>
<feature type="domain" description="MaoC-like" evidence="1">
    <location>
        <begin position="178"/>
        <end position="241"/>
    </location>
</feature>
<dbReference type="AlphaFoldDB" id="E1SVR9"/>
<dbReference type="HOGENOM" id="CLU_056696_0_0_6"/>
<evidence type="ECO:0000259" key="1">
    <source>
        <dbReference type="Pfam" id="PF01575"/>
    </source>
</evidence>
<dbReference type="eggNOG" id="COG2030">
    <property type="taxonomic scope" value="Bacteria"/>
</dbReference>
<dbReference type="RefSeq" id="WP_013345706.1">
    <property type="nucleotide sequence ID" value="NC_014541.1"/>
</dbReference>
<dbReference type="STRING" id="550540.Fbal_2197"/>
<dbReference type="InterPro" id="IPR002539">
    <property type="entry name" value="MaoC-like_dom"/>
</dbReference>
<reference evidence="2 3" key="1">
    <citation type="journal article" date="2010" name="Stand. Genomic Sci.">
        <title>Complete genome sequence of Ferrimonas balearica type strain (PAT).</title>
        <authorList>
            <person name="Nolan M."/>
            <person name="Sikorski J."/>
            <person name="Davenport K."/>
            <person name="Lucas S."/>
            <person name="Glavina Del Rio T."/>
            <person name="Tice H."/>
            <person name="Cheng J."/>
            <person name="Goodwin L."/>
            <person name="Pitluck S."/>
            <person name="Liolios K."/>
            <person name="Ivanova N."/>
            <person name="Mavromatis K."/>
            <person name="Ovchinnikova G."/>
            <person name="Pati A."/>
            <person name="Chen A."/>
            <person name="Palaniappan K."/>
            <person name="Land M."/>
            <person name="Hauser L."/>
            <person name="Chang Y."/>
            <person name="Jeffries C."/>
            <person name="Tapia R."/>
            <person name="Brettin T."/>
            <person name="Detter J."/>
            <person name="Han C."/>
            <person name="Yasawong M."/>
            <person name="Rohde M."/>
            <person name="Tindall B."/>
            <person name="Goker M."/>
            <person name="Woyke T."/>
            <person name="Bristow J."/>
            <person name="Eisen J."/>
            <person name="Markowitz V."/>
            <person name="Hugenholtz P."/>
            <person name="Kyrpides N."/>
            <person name="Klenk H."/>
            <person name="Lapidus A."/>
        </authorList>
    </citation>
    <scope>NUCLEOTIDE SEQUENCE [LARGE SCALE GENOMIC DNA]</scope>
    <source>
        <strain evidence="3">DSM 9799 / CCM 4581 / KCTC 23876 / PAT</strain>
    </source>
</reference>
<accession>E1SVR9</accession>
<dbReference type="InterPro" id="IPR029069">
    <property type="entry name" value="HotDog_dom_sf"/>
</dbReference>
<evidence type="ECO:0000313" key="2">
    <source>
        <dbReference type="EMBL" id="ADN76400.1"/>
    </source>
</evidence>
<dbReference type="OrthoDB" id="9774179at2"/>
<dbReference type="Proteomes" id="UP000006683">
    <property type="component" value="Chromosome"/>
</dbReference>
<dbReference type="Gene3D" id="3.10.129.10">
    <property type="entry name" value="Hotdog Thioesterase"/>
    <property type="match status" value="1"/>
</dbReference>
<dbReference type="EMBL" id="CP002209">
    <property type="protein sequence ID" value="ADN76400.1"/>
    <property type="molecule type" value="Genomic_DNA"/>
</dbReference>
<dbReference type="PANTHER" id="PTHR43841:SF3">
    <property type="entry name" value="(3R)-HYDROXYACYL-ACP DEHYDRATASE SUBUNIT HADB"/>
    <property type="match status" value="1"/>
</dbReference>
<dbReference type="GeneID" id="67182396"/>
<proteinExistence type="predicted"/>
<dbReference type="PANTHER" id="PTHR43841">
    <property type="entry name" value="3-HYDROXYACYL-THIOESTER DEHYDRATASE HTDX-RELATED"/>
    <property type="match status" value="1"/>
</dbReference>
<evidence type="ECO:0000313" key="3">
    <source>
        <dbReference type="Proteomes" id="UP000006683"/>
    </source>
</evidence>
<keyword evidence="3" id="KW-1185">Reference proteome</keyword>
<name>E1SVR9_FERBD</name>